<dbReference type="SUPFAM" id="SSF51905">
    <property type="entry name" value="FAD/NAD(P)-binding domain"/>
    <property type="match status" value="1"/>
</dbReference>
<dbReference type="EC" id="1.4.99.-" evidence="3"/>
<evidence type="ECO:0000259" key="2">
    <source>
        <dbReference type="Pfam" id="PF01266"/>
    </source>
</evidence>
<name>A0A7W4WBS1_9GAMM</name>
<accession>A0A7W4WBS1</accession>
<dbReference type="SUPFAM" id="SSF54373">
    <property type="entry name" value="FAD-linked reductases, C-terminal domain"/>
    <property type="match status" value="1"/>
</dbReference>
<dbReference type="PANTHER" id="PTHR13847">
    <property type="entry name" value="SARCOSINE DEHYDROGENASE-RELATED"/>
    <property type="match status" value="1"/>
</dbReference>
<feature type="domain" description="FAD dependent oxidoreductase" evidence="2">
    <location>
        <begin position="7"/>
        <end position="397"/>
    </location>
</feature>
<dbReference type="Pfam" id="PF01266">
    <property type="entry name" value="DAO"/>
    <property type="match status" value="1"/>
</dbReference>
<dbReference type="PANTHER" id="PTHR13847:SF289">
    <property type="entry name" value="GLYCINE OXIDASE"/>
    <property type="match status" value="1"/>
</dbReference>
<dbReference type="RefSeq" id="WP_183459690.1">
    <property type="nucleotide sequence ID" value="NZ_JACHWZ010000009.1"/>
</dbReference>
<organism evidence="3 4">
    <name type="scientific">Microbulbifer rhizosphaerae</name>
    <dbReference type="NCBI Taxonomy" id="1562603"/>
    <lineage>
        <taxon>Bacteria</taxon>
        <taxon>Pseudomonadati</taxon>
        <taxon>Pseudomonadota</taxon>
        <taxon>Gammaproteobacteria</taxon>
        <taxon>Cellvibrionales</taxon>
        <taxon>Microbulbiferaceae</taxon>
        <taxon>Microbulbifer</taxon>
    </lineage>
</organism>
<dbReference type="AlphaFoldDB" id="A0A7W4WBS1"/>
<dbReference type="GO" id="GO:0005737">
    <property type="term" value="C:cytoplasm"/>
    <property type="evidence" value="ECO:0007669"/>
    <property type="project" value="TreeGrafter"/>
</dbReference>
<dbReference type="InterPro" id="IPR006076">
    <property type="entry name" value="FAD-dep_OxRdtase"/>
</dbReference>
<reference evidence="3 4" key="1">
    <citation type="submission" date="2020-08" db="EMBL/GenBank/DDBJ databases">
        <title>Genomic Encyclopedia of Type Strains, Phase III (KMG-III): the genomes of soil and plant-associated and newly described type strains.</title>
        <authorList>
            <person name="Whitman W."/>
        </authorList>
    </citation>
    <scope>NUCLEOTIDE SEQUENCE [LARGE SCALE GENOMIC DNA]</scope>
    <source>
        <strain evidence="3 4">CECT 8799</strain>
    </source>
</reference>
<evidence type="ECO:0000313" key="4">
    <source>
        <dbReference type="Proteomes" id="UP000535937"/>
    </source>
</evidence>
<sequence>MNSVEVDTLVVGAGVIGTAIAEQLQSRGDRVLLVDRAEPGSGCSSGNAGHFATDAVLPLANPQMILSIPKMLMDPLGPLAIRWSYLPSMLPWLLRFARAALPANARASTRTLRELNRHSIASFDRLLARTGLQDLMVKRGALTLYQTEKGRRAHRATVTVLRDYGIEIEELDIGALRELEPALSESLVGGLYFPNTAHTVNPLRLLRELARVFRAGGGTFERAEVQRLTPQADGEVAVQLENSALNARRVIVAAGAWSKSLAAQLGYRVPLDTERGYHLMLPHPAIELKRPLVSFERSFVMTPMEEGLRLAGTVELAGLKAPPNYQRADILYRHAEAILPGLRRDDAQRWMGFRPSLPDSLPVIGRAPNRKNIYFAFGHQHLGLTQAAITAEIVGDLVEGRRPEVDIRPLAVDRF</sequence>
<protein>
    <submittedName>
        <fullName evidence="3">D-amino-acid dehydrogenase</fullName>
        <ecNumber evidence="3">1.4.99.-</ecNumber>
    </submittedName>
</protein>
<keyword evidence="4" id="KW-1185">Reference proteome</keyword>
<evidence type="ECO:0000313" key="3">
    <source>
        <dbReference type="EMBL" id="MBB3061365.1"/>
    </source>
</evidence>
<dbReference type="Gene3D" id="3.50.50.60">
    <property type="entry name" value="FAD/NAD(P)-binding domain"/>
    <property type="match status" value="2"/>
</dbReference>
<keyword evidence="1 3" id="KW-0560">Oxidoreductase</keyword>
<dbReference type="InterPro" id="IPR036188">
    <property type="entry name" value="FAD/NAD-bd_sf"/>
</dbReference>
<gene>
    <name evidence="3" type="ORF">FHS09_002198</name>
</gene>
<dbReference type="Proteomes" id="UP000535937">
    <property type="component" value="Unassembled WGS sequence"/>
</dbReference>
<comment type="caution">
    <text evidence="3">The sequence shown here is derived from an EMBL/GenBank/DDBJ whole genome shotgun (WGS) entry which is preliminary data.</text>
</comment>
<dbReference type="EMBL" id="JACHWZ010000009">
    <property type="protein sequence ID" value="MBB3061365.1"/>
    <property type="molecule type" value="Genomic_DNA"/>
</dbReference>
<evidence type="ECO:0000256" key="1">
    <source>
        <dbReference type="ARBA" id="ARBA00023002"/>
    </source>
</evidence>
<dbReference type="Gene3D" id="3.30.9.10">
    <property type="entry name" value="D-Amino Acid Oxidase, subunit A, domain 2"/>
    <property type="match status" value="1"/>
</dbReference>
<dbReference type="GO" id="GO:0016491">
    <property type="term" value="F:oxidoreductase activity"/>
    <property type="evidence" value="ECO:0007669"/>
    <property type="project" value="UniProtKB-KW"/>
</dbReference>
<proteinExistence type="predicted"/>